<sequence length="172" mass="18946">MSILFDPMKTENMDLKNRFVRSATYDGCADRDGHVTEYQLKLFADLAEGGVSLIITGITHVHSSGQSLLFQNSVATDDVIPGFRRLTAAVHDRGAKIALQLFHGGRESAKFFANKDFQAITPSVLPDDPYFDGESRQMNEDEIWEIIDAYGDAAKRAKKAGFDAVQLHGAHG</sequence>
<dbReference type="Gene3D" id="3.20.20.70">
    <property type="entry name" value="Aldolase class I"/>
    <property type="match status" value="1"/>
</dbReference>
<evidence type="ECO:0000259" key="3">
    <source>
        <dbReference type="Pfam" id="PF00724"/>
    </source>
</evidence>
<gene>
    <name evidence="4" type="ORF">LCGC14_2797260</name>
</gene>
<dbReference type="GO" id="GO:0010181">
    <property type="term" value="F:FMN binding"/>
    <property type="evidence" value="ECO:0007669"/>
    <property type="project" value="InterPro"/>
</dbReference>
<comment type="caution">
    <text evidence="4">The sequence shown here is derived from an EMBL/GenBank/DDBJ whole genome shotgun (WGS) entry which is preliminary data.</text>
</comment>
<feature type="domain" description="NADH:flavin oxidoreductase/NADH oxidase N-terminal" evidence="3">
    <location>
        <begin position="4"/>
        <end position="172"/>
    </location>
</feature>
<organism evidence="4">
    <name type="scientific">marine sediment metagenome</name>
    <dbReference type="NCBI Taxonomy" id="412755"/>
    <lineage>
        <taxon>unclassified sequences</taxon>
        <taxon>metagenomes</taxon>
        <taxon>ecological metagenomes</taxon>
    </lineage>
</organism>
<dbReference type="PANTHER" id="PTHR43656:SF2">
    <property type="entry name" value="BINDING OXIDOREDUCTASE, PUTATIVE (AFU_ORTHOLOGUE AFUA_2G08260)-RELATED"/>
    <property type="match status" value="1"/>
</dbReference>
<dbReference type="Pfam" id="PF00724">
    <property type="entry name" value="Oxidored_FMN"/>
    <property type="match status" value="1"/>
</dbReference>
<dbReference type="InterPro" id="IPR051799">
    <property type="entry name" value="NADH_flavin_oxidoreductase"/>
</dbReference>
<evidence type="ECO:0000256" key="2">
    <source>
        <dbReference type="ARBA" id="ARBA00023002"/>
    </source>
</evidence>
<dbReference type="EMBL" id="LAZR01052400">
    <property type="protein sequence ID" value="KKK83050.1"/>
    <property type="molecule type" value="Genomic_DNA"/>
</dbReference>
<dbReference type="AlphaFoldDB" id="A0A0F8ZAU0"/>
<feature type="non-terminal residue" evidence="4">
    <location>
        <position position="172"/>
    </location>
</feature>
<dbReference type="SUPFAM" id="SSF51395">
    <property type="entry name" value="FMN-linked oxidoreductases"/>
    <property type="match status" value="1"/>
</dbReference>
<dbReference type="InterPro" id="IPR013785">
    <property type="entry name" value="Aldolase_TIM"/>
</dbReference>
<keyword evidence="1" id="KW-0285">Flavoprotein</keyword>
<evidence type="ECO:0000256" key="1">
    <source>
        <dbReference type="ARBA" id="ARBA00022630"/>
    </source>
</evidence>
<dbReference type="PANTHER" id="PTHR43656">
    <property type="entry name" value="BINDING OXIDOREDUCTASE, PUTATIVE (AFU_ORTHOLOGUE AFUA_2G08260)-RELATED"/>
    <property type="match status" value="1"/>
</dbReference>
<reference evidence="4" key="1">
    <citation type="journal article" date="2015" name="Nature">
        <title>Complex archaea that bridge the gap between prokaryotes and eukaryotes.</title>
        <authorList>
            <person name="Spang A."/>
            <person name="Saw J.H."/>
            <person name="Jorgensen S.L."/>
            <person name="Zaremba-Niedzwiedzka K."/>
            <person name="Martijn J."/>
            <person name="Lind A.E."/>
            <person name="van Eijk R."/>
            <person name="Schleper C."/>
            <person name="Guy L."/>
            <person name="Ettema T.J."/>
        </authorList>
    </citation>
    <scope>NUCLEOTIDE SEQUENCE</scope>
</reference>
<proteinExistence type="predicted"/>
<accession>A0A0F8ZAU0</accession>
<protein>
    <recommendedName>
        <fullName evidence="3">NADH:flavin oxidoreductase/NADH oxidase N-terminal domain-containing protein</fullName>
    </recommendedName>
</protein>
<dbReference type="InterPro" id="IPR001155">
    <property type="entry name" value="OxRdtase_FMN_N"/>
</dbReference>
<name>A0A0F8ZAU0_9ZZZZ</name>
<dbReference type="GO" id="GO:0016491">
    <property type="term" value="F:oxidoreductase activity"/>
    <property type="evidence" value="ECO:0007669"/>
    <property type="project" value="UniProtKB-KW"/>
</dbReference>
<evidence type="ECO:0000313" key="4">
    <source>
        <dbReference type="EMBL" id="KKK83050.1"/>
    </source>
</evidence>
<keyword evidence="2" id="KW-0560">Oxidoreductase</keyword>